<reference evidence="7 8" key="1">
    <citation type="journal article" date="2022" name="bioRxiv">
        <title>Genomics of Preaxostyla Flagellates Illuminates Evolutionary Transitions and the Path Towards Mitochondrial Loss.</title>
        <authorList>
            <person name="Novak L.V.F."/>
            <person name="Treitli S.C."/>
            <person name="Pyrih J."/>
            <person name="Halakuc P."/>
            <person name="Pipaliya S.V."/>
            <person name="Vacek V."/>
            <person name="Brzon O."/>
            <person name="Soukal P."/>
            <person name="Eme L."/>
            <person name="Dacks J.B."/>
            <person name="Karnkowska A."/>
            <person name="Elias M."/>
            <person name="Hampl V."/>
        </authorList>
    </citation>
    <scope>NUCLEOTIDE SEQUENCE [LARGE SCALE GENOMIC DNA]</scope>
    <source>
        <strain evidence="7">NAU3</strain>
        <tissue evidence="7">Gut</tissue>
    </source>
</reference>
<feature type="region of interest" description="Disordered" evidence="6">
    <location>
        <begin position="285"/>
        <end position="320"/>
    </location>
</feature>
<comment type="caution">
    <text evidence="7">The sequence shown here is derived from an EMBL/GenBank/DDBJ whole genome shotgun (WGS) entry which is preliminary data.</text>
</comment>
<feature type="compositionally biased region" description="Polar residues" evidence="6">
    <location>
        <begin position="285"/>
        <end position="295"/>
    </location>
</feature>
<feature type="compositionally biased region" description="Basic and acidic residues" evidence="6">
    <location>
        <begin position="663"/>
        <end position="679"/>
    </location>
</feature>
<evidence type="ECO:0000256" key="1">
    <source>
        <dbReference type="ARBA" id="ARBA00022598"/>
    </source>
</evidence>
<feature type="compositionally biased region" description="Basic and acidic residues" evidence="6">
    <location>
        <begin position="1073"/>
        <end position="1109"/>
    </location>
</feature>
<dbReference type="EMBL" id="JARBJD010000130">
    <property type="protein sequence ID" value="KAK2950775.1"/>
    <property type="molecule type" value="Genomic_DNA"/>
</dbReference>
<organism evidence="7 8">
    <name type="scientific">Blattamonas nauphoetae</name>
    <dbReference type="NCBI Taxonomy" id="2049346"/>
    <lineage>
        <taxon>Eukaryota</taxon>
        <taxon>Metamonada</taxon>
        <taxon>Preaxostyla</taxon>
        <taxon>Oxymonadida</taxon>
        <taxon>Blattamonas</taxon>
    </lineage>
</organism>
<dbReference type="PANTHER" id="PTHR12241:SF145">
    <property type="entry name" value="TUBULIN POLYGLUTAMYLASE TTLL5"/>
    <property type="match status" value="1"/>
</dbReference>
<dbReference type="GO" id="GO:0016874">
    <property type="term" value="F:ligase activity"/>
    <property type="evidence" value="ECO:0007669"/>
    <property type="project" value="UniProtKB-KW"/>
</dbReference>
<feature type="region of interest" description="Disordered" evidence="6">
    <location>
        <begin position="1015"/>
        <end position="1040"/>
    </location>
</feature>
<dbReference type="SUPFAM" id="SSF56059">
    <property type="entry name" value="Glutathione synthetase ATP-binding domain-like"/>
    <property type="match status" value="1"/>
</dbReference>
<dbReference type="PROSITE" id="PS51221">
    <property type="entry name" value="TTL"/>
    <property type="match status" value="1"/>
</dbReference>
<name>A0ABQ9XHV0_9EUKA</name>
<proteinExistence type="predicted"/>
<feature type="region of interest" description="Disordered" evidence="6">
    <location>
        <begin position="926"/>
        <end position="987"/>
    </location>
</feature>
<sequence>MFFSRAVSEGNIDYETKHHPLAPVTLFPPLFPTEPAFILFGLAPHVNSLIFKNASFIPRLAVRSPSSILLRKTFQKAGYAIQRTEDDESWTILWGLPKVLTQIRHLAPYQRVNHFPSTYELGRKDRLAIHLRRASRRVGQSHFEFSPLTFILPRDSDILTTYLNSMLPPDPETQSYSEQDDVMDLGEEHDAILEKFPVRFIHKPLASARGIGVRMLNALELLDLGNEAERTFKNAKKCILQEYVASPLLVNGHKVDLRLYVSITSINPLRIYLFKDGLVRFASNPFRSPTESTSRQSKHTKSDKLNEDETSSSDSKFDGEDKQFSHLTNYSVNKARKDQWSLPGNEWMMPARPILFDLKSGTVVEDLPKGLRKYMKPSKRRRLEKKEASAMHKDEDNSSDLSNCVLIGDLDGDGTKWSFMQLLLYCFFVLKCNPFIVVHRIQDVLIKSILSSMPSFQRVSSYLHYDTPCSGTELFGVDILLDCNLRPYILEFNTSPSLQSTSPLDQRLKQAMLVDWLNMVGTPLMGSTARTERGRPSEIRTVESSDGGVEEQVENEINEDDQQVLTEYDTRISPINYTPPRWMSQAEWNSKVKYVVLDVQTENERQTLRSRVDSCRTQSATVPRELHLVGGEREKRGLRQFEATVYTHGSVLLPSHSAGTAEGGDRERQKTRNDVKVDDGGGSCGDVDERTGSGIGRKNRKKADRHLFKTTEVTAIENMTANIEQTRWNTRQRGMNMRSSMHGEGKTRKGSTSPLPQADGIPFFSFSREGRSCAGVSLVDERTLIRSFQSVLPREGEGSAVNPANKSKKLARGSFLVDTFEGDTPSYVRGVFRTVSKRLAVVELAANEADGDVNDKRGIVEWIDCAIRDSNKRTADVTAKTEQDSTSSFVDIADFPITGFTDDGFSIDGADRNDAFTQTQFRGEGQFGRDGKTWMEHRSPGQNMSESWRKDERGTRLPELGSEKKRETGKVDGKEKTKEGKRRVRRKGRVTVNDVADVGVLVLPDYMERFHVSPLCGNRNSLHHEEMGRKDGEGKGEDGYENLVSQEEELKRRRVVFEAGMEFDVVSEEDVISRVERYHGNAETKRERKAMEREKEREQQRGGRRKHDDSDDDGGMLGP</sequence>
<keyword evidence="3" id="KW-0067">ATP-binding</keyword>
<evidence type="ECO:0000256" key="5">
    <source>
        <dbReference type="ARBA" id="ARBA00049274"/>
    </source>
</evidence>
<feature type="region of interest" description="Disordered" evidence="6">
    <location>
        <begin position="737"/>
        <end position="757"/>
    </location>
</feature>
<dbReference type="Pfam" id="PF03133">
    <property type="entry name" value="TTL"/>
    <property type="match status" value="2"/>
</dbReference>
<evidence type="ECO:0000256" key="2">
    <source>
        <dbReference type="ARBA" id="ARBA00022741"/>
    </source>
</evidence>
<dbReference type="Proteomes" id="UP001281761">
    <property type="component" value="Unassembled WGS sequence"/>
</dbReference>
<feature type="compositionally biased region" description="Basic and acidic residues" evidence="6">
    <location>
        <begin position="1022"/>
        <end position="1038"/>
    </location>
</feature>
<dbReference type="PANTHER" id="PTHR12241">
    <property type="entry name" value="TUBULIN POLYGLUTAMYLASE"/>
    <property type="match status" value="1"/>
</dbReference>
<evidence type="ECO:0000256" key="6">
    <source>
        <dbReference type="SAM" id="MobiDB-lite"/>
    </source>
</evidence>
<feature type="compositionally biased region" description="Basic and acidic residues" evidence="6">
    <location>
        <begin position="927"/>
        <end position="939"/>
    </location>
</feature>
<feature type="compositionally biased region" description="Acidic residues" evidence="6">
    <location>
        <begin position="1110"/>
        <end position="1119"/>
    </location>
</feature>
<evidence type="ECO:0000256" key="4">
    <source>
        <dbReference type="ARBA" id="ARBA00041448"/>
    </source>
</evidence>
<gene>
    <name evidence="7" type="ORF">BLNAU_14304</name>
</gene>
<keyword evidence="2" id="KW-0547">Nucleotide-binding</keyword>
<comment type="catalytic activity">
    <reaction evidence="5">
        <text>L-glutamyl-[protein] + L-glutamate + ATP = gamma-L-glutamyl-L-glutamyl-[protein] + ADP + phosphate + H(+)</text>
        <dbReference type="Rhea" id="RHEA:60144"/>
        <dbReference type="Rhea" id="RHEA-COMP:10208"/>
        <dbReference type="Rhea" id="RHEA-COMP:15517"/>
        <dbReference type="ChEBI" id="CHEBI:15378"/>
        <dbReference type="ChEBI" id="CHEBI:29973"/>
        <dbReference type="ChEBI" id="CHEBI:29985"/>
        <dbReference type="ChEBI" id="CHEBI:30616"/>
        <dbReference type="ChEBI" id="CHEBI:43474"/>
        <dbReference type="ChEBI" id="CHEBI:143622"/>
        <dbReference type="ChEBI" id="CHEBI:456216"/>
    </reaction>
    <physiologicalReaction direction="left-to-right" evidence="5">
        <dbReference type="Rhea" id="RHEA:60145"/>
    </physiologicalReaction>
</comment>
<accession>A0ABQ9XHV0</accession>
<feature type="compositionally biased region" description="Basic and acidic residues" evidence="6">
    <location>
        <begin position="530"/>
        <end position="543"/>
    </location>
</feature>
<dbReference type="Gene3D" id="3.30.470.20">
    <property type="entry name" value="ATP-grasp fold, B domain"/>
    <property type="match status" value="1"/>
</dbReference>
<protein>
    <recommendedName>
        <fullName evidence="4">Tubulin--tyrosine ligase-like protein 5</fullName>
    </recommendedName>
</protein>
<dbReference type="InterPro" id="IPR004344">
    <property type="entry name" value="TTL/TTLL_fam"/>
</dbReference>
<feature type="region of interest" description="Disordered" evidence="6">
    <location>
        <begin position="527"/>
        <end position="552"/>
    </location>
</feature>
<feature type="region of interest" description="Disordered" evidence="6">
    <location>
        <begin position="1073"/>
        <end position="1119"/>
    </location>
</feature>
<feature type="compositionally biased region" description="Basic and acidic residues" evidence="6">
    <location>
        <begin position="947"/>
        <end position="978"/>
    </location>
</feature>
<feature type="region of interest" description="Disordered" evidence="6">
    <location>
        <begin position="653"/>
        <end position="703"/>
    </location>
</feature>
<keyword evidence="1 7" id="KW-0436">Ligase</keyword>
<keyword evidence="8" id="KW-1185">Reference proteome</keyword>
<evidence type="ECO:0000256" key="3">
    <source>
        <dbReference type="ARBA" id="ARBA00022840"/>
    </source>
</evidence>
<evidence type="ECO:0000313" key="8">
    <source>
        <dbReference type="Proteomes" id="UP001281761"/>
    </source>
</evidence>
<evidence type="ECO:0000313" key="7">
    <source>
        <dbReference type="EMBL" id="KAK2950775.1"/>
    </source>
</evidence>